<gene>
    <name evidence="2" type="ORF">F383_16646</name>
</gene>
<evidence type="ECO:0000313" key="2">
    <source>
        <dbReference type="EMBL" id="KHG11912.1"/>
    </source>
</evidence>
<dbReference type="AlphaFoldDB" id="A0A0B0NGX5"/>
<accession>A0A0B0NGX5</accession>
<sequence length="26" mass="3118">MFRPWCSHPVHPPQKTRSPTFLVCHQ</sequence>
<name>A0A0B0NGX5_GOSAR</name>
<proteinExistence type="predicted"/>
<feature type="region of interest" description="Disordered" evidence="1">
    <location>
        <begin position="1"/>
        <end position="26"/>
    </location>
</feature>
<keyword evidence="3" id="KW-1185">Reference proteome</keyword>
<dbReference type="EMBL" id="KN396673">
    <property type="protein sequence ID" value="KHG11912.1"/>
    <property type="molecule type" value="Genomic_DNA"/>
</dbReference>
<evidence type="ECO:0000313" key="3">
    <source>
        <dbReference type="Proteomes" id="UP000032142"/>
    </source>
</evidence>
<protein>
    <submittedName>
        <fullName evidence="2">Uncharacterized protein</fullName>
    </submittedName>
</protein>
<organism evidence="2 3">
    <name type="scientific">Gossypium arboreum</name>
    <name type="common">Tree cotton</name>
    <name type="synonym">Gossypium nanking</name>
    <dbReference type="NCBI Taxonomy" id="29729"/>
    <lineage>
        <taxon>Eukaryota</taxon>
        <taxon>Viridiplantae</taxon>
        <taxon>Streptophyta</taxon>
        <taxon>Embryophyta</taxon>
        <taxon>Tracheophyta</taxon>
        <taxon>Spermatophyta</taxon>
        <taxon>Magnoliopsida</taxon>
        <taxon>eudicotyledons</taxon>
        <taxon>Gunneridae</taxon>
        <taxon>Pentapetalae</taxon>
        <taxon>rosids</taxon>
        <taxon>malvids</taxon>
        <taxon>Malvales</taxon>
        <taxon>Malvaceae</taxon>
        <taxon>Malvoideae</taxon>
        <taxon>Gossypium</taxon>
    </lineage>
</organism>
<evidence type="ECO:0000256" key="1">
    <source>
        <dbReference type="SAM" id="MobiDB-lite"/>
    </source>
</evidence>
<reference evidence="3" key="1">
    <citation type="submission" date="2014-09" db="EMBL/GenBank/DDBJ databases">
        <authorList>
            <person name="Mudge J."/>
            <person name="Ramaraj T."/>
            <person name="Lindquist I.E."/>
            <person name="Bharti A.K."/>
            <person name="Sundararajan A."/>
            <person name="Cameron C.T."/>
            <person name="Woodward J.E."/>
            <person name="May G.D."/>
            <person name="Brubaker C."/>
            <person name="Broadhvest J."/>
            <person name="Wilkins T.A."/>
        </authorList>
    </citation>
    <scope>NUCLEOTIDE SEQUENCE</scope>
    <source>
        <strain evidence="3">cv. AKA8401</strain>
    </source>
</reference>
<dbReference type="Proteomes" id="UP000032142">
    <property type="component" value="Unassembled WGS sequence"/>
</dbReference>